<accession>A0A813KIZ9</accession>
<dbReference type="Proteomes" id="UP000626109">
    <property type="component" value="Unassembled WGS sequence"/>
</dbReference>
<protein>
    <submittedName>
        <fullName evidence="1">Uncharacterized protein</fullName>
    </submittedName>
</protein>
<evidence type="ECO:0000313" key="2">
    <source>
        <dbReference type="Proteomes" id="UP000626109"/>
    </source>
</evidence>
<gene>
    <name evidence="1" type="ORF">PGLA2088_LOCUS31560</name>
</gene>
<dbReference type="AlphaFoldDB" id="A0A813KIZ9"/>
<feature type="non-terminal residue" evidence="1">
    <location>
        <position position="131"/>
    </location>
</feature>
<sequence>GVTSRMAAPTPSKAVADLLKKSAWASDSTQGRAKRDLLRYRNALTAAERRALVLRICLPRANDVASLAQLKAHFDPEVGQWLDMVQDDKWVFQDPTFSWLSGFYWHPESTSLLQFGDKEHAPHFCHLCEVE</sequence>
<name>A0A813KIZ9_POLGL</name>
<reference evidence="1" key="1">
    <citation type="submission" date="2021-02" db="EMBL/GenBank/DDBJ databases">
        <authorList>
            <person name="Dougan E. K."/>
            <person name="Rhodes N."/>
            <person name="Thang M."/>
            <person name="Chan C."/>
        </authorList>
    </citation>
    <scope>NUCLEOTIDE SEQUENCE</scope>
</reference>
<evidence type="ECO:0000313" key="1">
    <source>
        <dbReference type="EMBL" id="CAE8700321.1"/>
    </source>
</evidence>
<organism evidence="1 2">
    <name type="scientific">Polarella glacialis</name>
    <name type="common">Dinoflagellate</name>
    <dbReference type="NCBI Taxonomy" id="89957"/>
    <lineage>
        <taxon>Eukaryota</taxon>
        <taxon>Sar</taxon>
        <taxon>Alveolata</taxon>
        <taxon>Dinophyceae</taxon>
        <taxon>Suessiales</taxon>
        <taxon>Suessiaceae</taxon>
        <taxon>Polarella</taxon>
    </lineage>
</organism>
<comment type="caution">
    <text evidence="1">The sequence shown here is derived from an EMBL/GenBank/DDBJ whole genome shotgun (WGS) entry which is preliminary data.</text>
</comment>
<feature type="non-terminal residue" evidence="1">
    <location>
        <position position="1"/>
    </location>
</feature>
<dbReference type="EMBL" id="CAJNNW010029460">
    <property type="protein sequence ID" value="CAE8700321.1"/>
    <property type="molecule type" value="Genomic_DNA"/>
</dbReference>
<proteinExistence type="predicted"/>